<evidence type="ECO:0000256" key="7">
    <source>
        <dbReference type="ARBA" id="ARBA00023211"/>
    </source>
</evidence>
<evidence type="ECO:0000256" key="4">
    <source>
        <dbReference type="ARBA" id="ARBA00022723"/>
    </source>
</evidence>
<comment type="caution">
    <text evidence="9">The sequence shown here is derived from an EMBL/GenBank/DDBJ whole genome shotgun (WGS) entry which is preliminary data.</text>
</comment>
<feature type="domain" description="Nudix hydrolase" evidence="8">
    <location>
        <begin position="9"/>
        <end position="143"/>
    </location>
</feature>
<evidence type="ECO:0000313" key="9">
    <source>
        <dbReference type="EMBL" id="OAF65930.1"/>
    </source>
</evidence>
<dbReference type="PANTHER" id="PTHR12992:SF11">
    <property type="entry name" value="MITOCHONDRIAL COENZYME A DIPHOSPHATASE NUDT8"/>
    <property type="match status" value="1"/>
</dbReference>
<dbReference type="PROSITE" id="PS51462">
    <property type="entry name" value="NUDIX"/>
    <property type="match status" value="1"/>
</dbReference>
<dbReference type="AlphaFoldDB" id="A0A177AVR6"/>
<dbReference type="InterPro" id="IPR015797">
    <property type="entry name" value="NUDIX_hydrolase-like_dom_sf"/>
</dbReference>
<comment type="cofactor">
    <cofactor evidence="1">
        <name>Mn(2+)</name>
        <dbReference type="ChEBI" id="CHEBI:29035"/>
    </cofactor>
</comment>
<evidence type="ECO:0000256" key="1">
    <source>
        <dbReference type="ARBA" id="ARBA00001936"/>
    </source>
</evidence>
<gene>
    <name evidence="9" type="ORF">A3Q56_06371</name>
</gene>
<keyword evidence="7" id="KW-0464">Manganese</keyword>
<dbReference type="GO" id="GO:0030145">
    <property type="term" value="F:manganese ion binding"/>
    <property type="evidence" value="ECO:0007669"/>
    <property type="project" value="InterPro"/>
</dbReference>
<dbReference type="OrthoDB" id="10262892at2759"/>
<keyword evidence="6" id="KW-0460">Magnesium</keyword>
<dbReference type="InterPro" id="IPR045121">
    <property type="entry name" value="CoAse"/>
</dbReference>
<sequence length="179" mass="20641">MDTGKYDNDYSAVLVGFCIHKKELSILFTKRSKKLKNFAGQVSFPGGYHDLPDKRPFDTVLRETREELGISSKHVKVIAMPGKLYSKKYNINIYPIIGFIPEYDEIKLSISPGEVDYVFLVNFENFLNKNKMNCKTVQPGIMLPFFENNPPIWGITALALHRSLIYLKIKEYPLRNITM</sequence>
<organism evidence="9 10">
    <name type="scientific">Intoshia linei</name>
    <dbReference type="NCBI Taxonomy" id="1819745"/>
    <lineage>
        <taxon>Eukaryota</taxon>
        <taxon>Metazoa</taxon>
        <taxon>Spiralia</taxon>
        <taxon>Lophotrochozoa</taxon>
        <taxon>Mesozoa</taxon>
        <taxon>Orthonectida</taxon>
        <taxon>Rhopaluridae</taxon>
        <taxon>Intoshia</taxon>
    </lineage>
</organism>
<dbReference type="SUPFAM" id="SSF55811">
    <property type="entry name" value="Nudix"/>
    <property type="match status" value="1"/>
</dbReference>
<dbReference type="InterPro" id="IPR000059">
    <property type="entry name" value="NUDIX_hydrolase_NudL_CS"/>
</dbReference>
<dbReference type="GO" id="GO:0010945">
    <property type="term" value="F:coenzyme A diphosphatase activity"/>
    <property type="evidence" value="ECO:0007669"/>
    <property type="project" value="InterPro"/>
</dbReference>
<dbReference type="CDD" id="cd03426">
    <property type="entry name" value="NUDIX_CoAse_Nudt7"/>
    <property type="match status" value="1"/>
</dbReference>
<dbReference type="Proteomes" id="UP000078046">
    <property type="component" value="Unassembled WGS sequence"/>
</dbReference>
<keyword evidence="5" id="KW-0378">Hydrolase</keyword>
<accession>A0A177AVR6</accession>
<dbReference type="Pfam" id="PF00293">
    <property type="entry name" value="NUDIX"/>
    <property type="match status" value="1"/>
</dbReference>
<keyword evidence="4" id="KW-0479">Metal-binding</keyword>
<dbReference type="GO" id="GO:0009132">
    <property type="term" value="P:nucleoside diphosphate metabolic process"/>
    <property type="evidence" value="ECO:0007669"/>
    <property type="project" value="InterPro"/>
</dbReference>
<comment type="similarity">
    <text evidence="3">Belongs to the Nudix hydrolase family. PCD1 subfamily.</text>
</comment>
<name>A0A177AVR6_9BILA</name>
<evidence type="ECO:0000256" key="6">
    <source>
        <dbReference type="ARBA" id="ARBA00022842"/>
    </source>
</evidence>
<dbReference type="Gene3D" id="3.90.79.10">
    <property type="entry name" value="Nucleoside Triphosphate Pyrophosphohydrolase"/>
    <property type="match status" value="1"/>
</dbReference>
<proteinExistence type="inferred from homology"/>
<keyword evidence="10" id="KW-1185">Reference proteome</keyword>
<evidence type="ECO:0000259" key="8">
    <source>
        <dbReference type="PROSITE" id="PS51462"/>
    </source>
</evidence>
<evidence type="ECO:0000256" key="2">
    <source>
        <dbReference type="ARBA" id="ARBA00001946"/>
    </source>
</evidence>
<reference evidence="9 10" key="1">
    <citation type="submission" date="2016-04" db="EMBL/GenBank/DDBJ databases">
        <title>The genome of Intoshia linei affirms orthonectids as highly simplified spiralians.</title>
        <authorList>
            <person name="Mikhailov K.V."/>
            <person name="Slusarev G.S."/>
            <person name="Nikitin M.A."/>
            <person name="Logacheva M.D."/>
            <person name="Penin A."/>
            <person name="Aleoshin V."/>
            <person name="Panchin Y.V."/>
        </authorList>
    </citation>
    <scope>NUCLEOTIDE SEQUENCE [LARGE SCALE GENOMIC DNA]</scope>
    <source>
        <strain evidence="9">Intl2013</strain>
        <tissue evidence="9">Whole animal</tissue>
    </source>
</reference>
<dbReference type="EMBL" id="LWCA01001095">
    <property type="protein sequence ID" value="OAF65930.1"/>
    <property type="molecule type" value="Genomic_DNA"/>
</dbReference>
<evidence type="ECO:0000256" key="5">
    <source>
        <dbReference type="ARBA" id="ARBA00022801"/>
    </source>
</evidence>
<protein>
    <recommendedName>
        <fullName evidence="8">Nudix hydrolase domain-containing protein</fullName>
    </recommendedName>
</protein>
<dbReference type="GO" id="GO:0000287">
    <property type="term" value="F:magnesium ion binding"/>
    <property type="evidence" value="ECO:0007669"/>
    <property type="project" value="InterPro"/>
</dbReference>
<dbReference type="InterPro" id="IPR000086">
    <property type="entry name" value="NUDIX_hydrolase_dom"/>
</dbReference>
<evidence type="ECO:0000313" key="10">
    <source>
        <dbReference type="Proteomes" id="UP000078046"/>
    </source>
</evidence>
<evidence type="ECO:0000256" key="3">
    <source>
        <dbReference type="ARBA" id="ARBA00006506"/>
    </source>
</evidence>
<dbReference type="PROSITE" id="PS01293">
    <property type="entry name" value="NUDIX_COA"/>
    <property type="match status" value="1"/>
</dbReference>
<dbReference type="PANTHER" id="PTHR12992">
    <property type="entry name" value="NUDIX HYDROLASE"/>
    <property type="match status" value="1"/>
</dbReference>
<comment type="cofactor">
    <cofactor evidence="2">
        <name>Mg(2+)</name>
        <dbReference type="ChEBI" id="CHEBI:18420"/>
    </cofactor>
</comment>